<accession>A0A6J7J9U5</accession>
<name>A0A6J7J9U5_9ZZZZ</name>
<gene>
    <name evidence="1" type="ORF">UFOPK3543_03189</name>
</gene>
<dbReference type="PANTHER" id="PTHR46656:SF3">
    <property type="entry name" value="PUTATIVE-RELATED"/>
    <property type="match status" value="1"/>
</dbReference>
<dbReference type="EMBL" id="CAFBMH010000220">
    <property type="protein sequence ID" value="CAB4939896.1"/>
    <property type="molecule type" value="Genomic_DNA"/>
</dbReference>
<dbReference type="PANTHER" id="PTHR46656">
    <property type="entry name" value="PUTATIVE-RELATED"/>
    <property type="match status" value="1"/>
</dbReference>
<reference evidence="1" key="1">
    <citation type="submission" date="2020-05" db="EMBL/GenBank/DDBJ databases">
        <authorList>
            <person name="Chiriac C."/>
            <person name="Salcher M."/>
            <person name="Ghai R."/>
            <person name="Kavagutti S V."/>
        </authorList>
    </citation>
    <scope>NUCLEOTIDE SEQUENCE</scope>
</reference>
<dbReference type="SUPFAM" id="SSF53756">
    <property type="entry name" value="UDP-Glycosyltransferase/glycogen phosphorylase"/>
    <property type="match status" value="1"/>
</dbReference>
<organism evidence="1">
    <name type="scientific">freshwater metagenome</name>
    <dbReference type="NCBI Taxonomy" id="449393"/>
    <lineage>
        <taxon>unclassified sequences</taxon>
        <taxon>metagenomes</taxon>
        <taxon>ecological metagenomes</taxon>
    </lineage>
</organism>
<proteinExistence type="predicted"/>
<sequence>MDGPVPLSRYLEELRAGRPDLLDAYPQVPGHDVPGYREWARVFGREQVPLPRQFVPPAIPAAAAPYVQAGVNLGGFLTAELGVGEVARRIAGALRAASIPFATTTFERTTNRTAVTFRADSSPHFDTNIVCVNADSWGAFAQHVGPAYFAGRHTIGVWFWETSIFPSMFDSAFIGIDEIWAASAYVADVLRRSAPAHVPVVEFPMPIVQPAASARDMRAMLGIAPERPMFVTSFDHHSVAERKNPYGAVQAFRAAFADAATGGPVLVLKSINGDRHPAAVSRIEELIGGRDDVLLHDAYLDAADNTALLAQATCVVSLHRAEGFGFNIADAMALGVPVIATAATGSLTFTSPDDGWLVPATDVAVGPDHFPYPAEARWADPDLATAAMHMRSIAADPAGACERAARAQTRVLASFTVESTGAFIRNHVATERSDRERRAAELTHAVAAAASAAAAEQASWPARAGRLKRRVMKFR</sequence>
<protein>
    <submittedName>
        <fullName evidence="1">Unannotated protein</fullName>
    </submittedName>
</protein>
<dbReference type="Pfam" id="PF13692">
    <property type="entry name" value="Glyco_trans_1_4"/>
    <property type="match status" value="1"/>
</dbReference>
<evidence type="ECO:0000313" key="1">
    <source>
        <dbReference type="EMBL" id="CAB4939896.1"/>
    </source>
</evidence>
<dbReference type="AlphaFoldDB" id="A0A6J7J9U5"/>
<dbReference type="Gene3D" id="3.40.50.2000">
    <property type="entry name" value="Glycogen Phosphorylase B"/>
    <property type="match status" value="1"/>
</dbReference>